<keyword evidence="4 9" id="KW-0547">Nucleotide-binding</keyword>
<keyword evidence="10" id="KW-1133">Transmembrane helix</keyword>
<feature type="binding site" evidence="9">
    <location>
        <position position="224"/>
    </location>
    <ligand>
        <name>ATP</name>
        <dbReference type="ChEBI" id="CHEBI:30616"/>
    </ligand>
</feature>
<dbReference type="InterPro" id="IPR017441">
    <property type="entry name" value="Protein_kinase_ATP_BS"/>
</dbReference>
<dbReference type="PROSITE" id="PS00108">
    <property type="entry name" value="PROTEIN_KINASE_ST"/>
    <property type="match status" value="1"/>
</dbReference>
<dbReference type="GO" id="GO:0006624">
    <property type="term" value="P:vacuolar protein processing"/>
    <property type="evidence" value="ECO:0007669"/>
    <property type="project" value="TreeGrafter"/>
</dbReference>
<comment type="caution">
    <text evidence="12">The sequence shown here is derived from an EMBL/GenBank/DDBJ whole genome shotgun (WGS) entry which is preliminary data.</text>
</comment>
<dbReference type="GO" id="GO:0005794">
    <property type="term" value="C:Golgi apparatus"/>
    <property type="evidence" value="ECO:0007669"/>
    <property type="project" value="TreeGrafter"/>
</dbReference>
<keyword evidence="10" id="KW-0812">Transmembrane</keyword>
<feature type="transmembrane region" description="Helical" evidence="10">
    <location>
        <begin position="117"/>
        <end position="143"/>
    </location>
</feature>
<proteinExistence type="predicted"/>
<dbReference type="GO" id="GO:0005524">
    <property type="term" value="F:ATP binding"/>
    <property type="evidence" value="ECO:0007669"/>
    <property type="project" value="UniProtKB-UniRule"/>
</dbReference>
<reference evidence="12" key="2">
    <citation type="submission" date="2021-01" db="EMBL/GenBank/DDBJ databases">
        <authorList>
            <person name="Schikora-Tamarit M.A."/>
        </authorList>
    </citation>
    <scope>NUCLEOTIDE SEQUENCE</scope>
    <source>
        <strain evidence="12">NCAIM Y.01608</strain>
    </source>
</reference>
<protein>
    <recommendedName>
        <fullName evidence="1">non-specific serine/threonine protein kinase</fullName>
        <ecNumber evidence="1">2.7.11.1</ecNumber>
    </recommendedName>
</protein>
<keyword evidence="2" id="KW-0723">Serine/threonine-protein kinase</keyword>
<gene>
    <name evidence="12" type="ORF">OGATHE_000307</name>
</gene>
<dbReference type="Gene3D" id="1.10.510.10">
    <property type="entry name" value="Transferase(Phosphotransferase) domain 1"/>
    <property type="match status" value="2"/>
</dbReference>
<evidence type="ECO:0000256" key="2">
    <source>
        <dbReference type="ARBA" id="ARBA00022527"/>
    </source>
</evidence>
<name>A0A9P8PSM5_9ASCO</name>
<dbReference type="InterPro" id="IPR000719">
    <property type="entry name" value="Prot_kinase_dom"/>
</dbReference>
<dbReference type="InterPro" id="IPR008271">
    <property type="entry name" value="Ser/Thr_kinase_AS"/>
</dbReference>
<dbReference type="PROSITE" id="PS50011">
    <property type="entry name" value="PROTEIN_KINASE_DOM"/>
    <property type="match status" value="1"/>
</dbReference>
<comment type="catalytic activity">
    <reaction evidence="8">
        <text>L-seryl-[protein] + ATP = O-phospho-L-seryl-[protein] + ADP + H(+)</text>
        <dbReference type="Rhea" id="RHEA:17989"/>
        <dbReference type="Rhea" id="RHEA-COMP:9863"/>
        <dbReference type="Rhea" id="RHEA-COMP:11604"/>
        <dbReference type="ChEBI" id="CHEBI:15378"/>
        <dbReference type="ChEBI" id="CHEBI:29999"/>
        <dbReference type="ChEBI" id="CHEBI:30616"/>
        <dbReference type="ChEBI" id="CHEBI:83421"/>
        <dbReference type="ChEBI" id="CHEBI:456216"/>
        <dbReference type="EC" id="2.7.11.1"/>
    </reaction>
</comment>
<evidence type="ECO:0000313" key="13">
    <source>
        <dbReference type="Proteomes" id="UP000788993"/>
    </source>
</evidence>
<dbReference type="CDD" id="cd13986">
    <property type="entry name" value="STKc_16"/>
    <property type="match status" value="1"/>
</dbReference>
<evidence type="ECO:0000313" key="12">
    <source>
        <dbReference type="EMBL" id="KAH3677653.1"/>
    </source>
</evidence>
<dbReference type="EC" id="2.7.11.1" evidence="1"/>
<dbReference type="PROSITE" id="PS00107">
    <property type="entry name" value="PROTEIN_KINASE_ATP"/>
    <property type="match status" value="1"/>
</dbReference>
<comment type="catalytic activity">
    <reaction evidence="7">
        <text>L-threonyl-[protein] + ATP = O-phospho-L-threonyl-[protein] + ADP + H(+)</text>
        <dbReference type="Rhea" id="RHEA:46608"/>
        <dbReference type="Rhea" id="RHEA-COMP:11060"/>
        <dbReference type="Rhea" id="RHEA-COMP:11605"/>
        <dbReference type="ChEBI" id="CHEBI:15378"/>
        <dbReference type="ChEBI" id="CHEBI:30013"/>
        <dbReference type="ChEBI" id="CHEBI:30616"/>
        <dbReference type="ChEBI" id="CHEBI:61977"/>
        <dbReference type="ChEBI" id="CHEBI:456216"/>
        <dbReference type="EC" id="2.7.11.1"/>
    </reaction>
</comment>
<evidence type="ECO:0000256" key="9">
    <source>
        <dbReference type="PROSITE-ProRule" id="PRU10141"/>
    </source>
</evidence>
<evidence type="ECO:0000256" key="3">
    <source>
        <dbReference type="ARBA" id="ARBA00022679"/>
    </source>
</evidence>
<keyword evidence="3" id="KW-0808">Transferase</keyword>
<evidence type="ECO:0000256" key="8">
    <source>
        <dbReference type="ARBA" id="ARBA00048679"/>
    </source>
</evidence>
<evidence type="ECO:0000256" key="10">
    <source>
        <dbReference type="SAM" id="Phobius"/>
    </source>
</evidence>
<dbReference type="GO" id="GO:0030447">
    <property type="term" value="P:filamentous growth"/>
    <property type="evidence" value="ECO:0007669"/>
    <property type="project" value="UniProtKB-ARBA"/>
</dbReference>
<dbReference type="PANTHER" id="PTHR45998:SF2">
    <property type="entry name" value="SERINE_THREONINE-PROTEIN KINASE 16"/>
    <property type="match status" value="1"/>
</dbReference>
<dbReference type="SUPFAM" id="SSF56112">
    <property type="entry name" value="Protein kinase-like (PK-like)"/>
    <property type="match status" value="1"/>
</dbReference>
<feature type="domain" description="Protein kinase" evidence="11">
    <location>
        <begin position="195"/>
        <end position="515"/>
    </location>
</feature>
<dbReference type="InterPro" id="IPR052239">
    <property type="entry name" value="Ser/Thr-specific_kinases"/>
</dbReference>
<dbReference type="Pfam" id="PF00069">
    <property type="entry name" value="Pkinase"/>
    <property type="match status" value="2"/>
</dbReference>
<feature type="transmembrane region" description="Helical" evidence="10">
    <location>
        <begin position="59"/>
        <end position="79"/>
    </location>
</feature>
<keyword evidence="6 9" id="KW-0067">ATP-binding</keyword>
<keyword evidence="13" id="KW-1185">Reference proteome</keyword>
<evidence type="ECO:0000256" key="7">
    <source>
        <dbReference type="ARBA" id="ARBA00047899"/>
    </source>
</evidence>
<reference evidence="12" key="1">
    <citation type="journal article" date="2021" name="Open Biol.">
        <title>Shared evolutionary footprints suggest mitochondrial oxidative damage underlies multiple complex I losses in fungi.</title>
        <authorList>
            <person name="Schikora-Tamarit M.A."/>
            <person name="Marcet-Houben M."/>
            <person name="Nosek J."/>
            <person name="Gabaldon T."/>
        </authorList>
    </citation>
    <scope>NUCLEOTIDE SEQUENCE</scope>
    <source>
        <strain evidence="12">NCAIM Y.01608</strain>
    </source>
</reference>
<evidence type="ECO:0000256" key="4">
    <source>
        <dbReference type="ARBA" id="ARBA00022741"/>
    </source>
</evidence>
<dbReference type="GO" id="GO:0032889">
    <property type="term" value="P:regulation of vacuole fusion, non-autophagic"/>
    <property type="evidence" value="ECO:0007669"/>
    <property type="project" value="TreeGrafter"/>
</dbReference>
<dbReference type="Proteomes" id="UP000788993">
    <property type="component" value="Unassembled WGS sequence"/>
</dbReference>
<dbReference type="Gene3D" id="3.30.200.20">
    <property type="entry name" value="Phosphorylase Kinase, domain 1"/>
    <property type="match status" value="1"/>
</dbReference>
<feature type="transmembrane region" description="Helical" evidence="10">
    <location>
        <begin position="164"/>
        <end position="184"/>
    </location>
</feature>
<keyword evidence="10" id="KW-0472">Membrane</keyword>
<dbReference type="PANTHER" id="PTHR45998">
    <property type="entry name" value="SERINE/THREONINE-PROTEIN KINASE 16"/>
    <property type="match status" value="1"/>
</dbReference>
<accession>A0A9P8PSM5</accession>
<dbReference type="InterPro" id="IPR011009">
    <property type="entry name" value="Kinase-like_dom_sf"/>
</dbReference>
<evidence type="ECO:0000256" key="1">
    <source>
        <dbReference type="ARBA" id="ARBA00012513"/>
    </source>
</evidence>
<keyword evidence="5" id="KW-0418">Kinase</keyword>
<dbReference type="AlphaFoldDB" id="A0A9P8PSM5"/>
<organism evidence="12 13">
    <name type="scientific">Ogataea polymorpha</name>
    <dbReference type="NCBI Taxonomy" id="460523"/>
    <lineage>
        <taxon>Eukaryota</taxon>
        <taxon>Fungi</taxon>
        <taxon>Dikarya</taxon>
        <taxon>Ascomycota</taxon>
        <taxon>Saccharomycotina</taxon>
        <taxon>Pichiomycetes</taxon>
        <taxon>Pichiales</taxon>
        <taxon>Pichiaceae</taxon>
        <taxon>Ogataea</taxon>
    </lineage>
</organism>
<evidence type="ECO:0000256" key="6">
    <source>
        <dbReference type="ARBA" id="ARBA00022840"/>
    </source>
</evidence>
<dbReference type="GO" id="GO:0004674">
    <property type="term" value="F:protein serine/threonine kinase activity"/>
    <property type="evidence" value="ECO:0007669"/>
    <property type="project" value="UniProtKB-KW"/>
</dbReference>
<dbReference type="SMART" id="SM00220">
    <property type="entry name" value="S_TKc"/>
    <property type="match status" value="1"/>
</dbReference>
<sequence length="522" mass="58070">MLFLNAWFKASVLDSSLENTSEPAMAVNGTSLPRLCEIPIAMAVFPVDGGPAIRIARPAILPCWIILRITPAAFLAFNWPTMPWLFSRGCRWSSSPSPVMCECAAIKDRFPTVSPSLFVAIDMSAVVSANKQVFYFILFYYFSSKANFTCSVQRCALKKASKQVLFIMALLDCVGLCFPCIFNTTPVLKINQTSFRILNLLGEGGFSYVYLVQSKNNHGLYALKKIRCPFGNSNFKAAMKEVDNYREFRSPYIIKSIDSSVVQEPDGSKTIYILLPYFENGSLQDIINKNSVNNARMDETEALRLFVGVCRGLQSMHRHQVSKNYTIVSSMEPNDSDGADENNPFLSNVEESIRDGTELQETVSFAHRDIKPANVMLAKDGTPVLCDLGSCERARVSIKSRAQAITVQELSNEHCTLPYRAPELLDIKVGDKIDEKIDIWSLGCTLYALLYGYSPFEREELVNGANITLAISSGSYSFPPTPEYSPALKDLVRYCLVVDPAQRPSIEDVLTRALAVQREVSG</sequence>
<evidence type="ECO:0000256" key="5">
    <source>
        <dbReference type="ARBA" id="ARBA00022777"/>
    </source>
</evidence>
<dbReference type="GO" id="GO:0005773">
    <property type="term" value="C:vacuole"/>
    <property type="evidence" value="ECO:0007669"/>
    <property type="project" value="GOC"/>
</dbReference>
<dbReference type="EMBL" id="JAEUBD010000095">
    <property type="protein sequence ID" value="KAH3677653.1"/>
    <property type="molecule type" value="Genomic_DNA"/>
</dbReference>
<evidence type="ECO:0000259" key="11">
    <source>
        <dbReference type="PROSITE" id="PS50011"/>
    </source>
</evidence>